<dbReference type="GO" id="GO:0061630">
    <property type="term" value="F:ubiquitin protein ligase activity"/>
    <property type="evidence" value="ECO:0007669"/>
    <property type="project" value="InterPro"/>
</dbReference>
<dbReference type="GO" id="GO:0051301">
    <property type="term" value="P:cell division"/>
    <property type="evidence" value="ECO:0007669"/>
    <property type="project" value="UniProtKB-KW"/>
</dbReference>
<dbReference type="InterPro" id="IPR024991">
    <property type="entry name" value="RING-H2_APC11"/>
</dbReference>
<accession>A0A2V3IS42</accession>
<dbReference type="SUPFAM" id="SSF57850">
    <property type="entry name" value="RING/U-box"/>
    <property type="match status" value="1"/>
</dbReference>
<dbReference type="InterPro" id="IPR013083">
    <property type="entry name" value="Znf_RING/FYVE/PHD"/>
</dbReference>
<protein>
    <recommendedName>
        <fullName evidence="1">Anaphase-promoting complex subunit 11</fullName>
    </recommendedName>
</protein>
<dbReference type="AlphaFoldDB" id="A0A2V3IS42"/>
<keyword evidence="8" id="KW-0131">Cell cycle</keyword>
<dbReference type="PROSITE" id="PS50089">
    <property type="entry name" value="ZF_RING_2"/>
    <property type="match status" value="1"/>
</dbReference>
<keyword evidence="3" id="KW-0479">Metal-binding</keyword>
<evidence type="ECO:0000259" key="10">
    <source>
        <dbReference type="PROSITE" id="PS50089"/>
    </source>
</evidence>
<dbReference type="STRING" id="448386.A0A2V3IS42"/>
<evidence type="ECO:0000256" key="5">
    <source>
        <dbReference type="ARBA" id="ARBA00022776"/>
    </source>
</evidence>
<name>A0A2V3IS42_9FLOR</name>
<evidence type="ECO:0000313" key="11">
    <source>
        <dbReference type="EMBL" id="PXF44945.1"/>
    </source>
</evidence>
<evidence type="ECO:0000256" key="2">
    <source>
        <dbReference type="ARBA" id="ARBA00022618"/>
    </source>
</evidence>
<dbReference type="EMBL" id="NBIV01000077">
    <property type="protein sequence ID" value="PXF44945.1"/>
    <property type="molecule type" value="Genomic_DNA"/>
</dbReference>
<feature type="domain" description="RING-type" evidence="10">
    <location>
        <begin position="23"/>
        <end position="78"/>
    </location>
</feature>
<reference evidence="11 12" key="1">
    <citation type="journal article" date="2018" name="Mol. Biol. Evol.">
        <title>Analysis of the draft genome of the red seaweed Gracilariopsis chorda provides insights into genome size evolution in Rhodophyta.</title>
        <authorList>
            <person name="Lee J."/>
            <person name="Yang E.C."/>
            <person name="Graf L."/>
            <person name="Yang J.H."/>
            <person name="Qiu H."/>
            <person name="Zel Zion U."/>
            <person name="Chan C.X."/>
            <person name="Stephens T.G."/>
            <person name="Weber A.P.M."/>
            <person name="Boo G.H."/>
            <person name="Boo S.M."/>
            <person name="Kim K.M."/>
            <person name="Shin Y."/>
            <person name="Jung M."/>
            <person name="Lee S.J."/>
            <person name="Yim H.S."/>
            <person name="Lee J.H."/>
            <person name="Bhattacharya D."/>
            <person name="Yoon H.S."/>
        </authorList>
    </citation>
    <scope>NUCLEOTIDE SEQUENCE [LARGE SCALE GENOMIC DNA]</scope>
    <source>
        <strain evidence="11 12">SKKU-2015</strain>
        <tissue evidence="11">Whole body</tissue>
    </source>
</reference>
<dbReference type="OrthoDB" id="1681166at2759"/>
<keyword evidence="12" id="KW-1185">Reference proteome</keyword>
<evidence type="ECO:0000313" key="12">
    <source>
        <dbReference type="Proteomes" id="UP000247409"/>
    </source>
</evidence>
<keyword evidence="6" id="KW-0833">Ubl conjugation pathway</keyword>
<dbReference type="Gene3D" id="3.30.40.10">
    <property type="entry name" value="Zinc/RING finger domain, C3HC4 (zinc finger)"/>
    <property type="match status" value="1"/>
</dbReference>
<dbReference type="PANTHER" id="PTHR11210">
    <property type="entry name" value="RING BOX"/>
    <property type="match status" value="1"/>
</dbReference>
<gene>
    <name evidence="11" type="ORF">BWQ96_05309</name>
</gene>
<proteinExistence type="predicted"/>
<dbReference type="GO" id="GO:0008270">
    <property type="term" value="F:zinc ion binding"/>
    <property type="evidence" value="ECO:0007669"/>
    <property type="project" value="UniProtKB-KW"/>
</dbReference>
<dbReference type="InterPro" id="IPR051031">
    <property type="entry name" value="RING-box_E3_Ubiquitin_Ligase"/>
</dbReference>
<keyword evidence="4 9" id="KW-0863">Zinc-finger</keyword>
<evidence type="ECO:0000256" key="3">
    <source>
        <dbReference type="ARBA" id="ARBA00022723"/>
    </source>
</evidence>
<dbReference type="CDD" id="cd16456">
    <property type="entry name" value="RING-H2_APC11"/>
    <property type="match status" value="1"/>
</dbReference>
<evidence type="ECO:0000256" key="7">
    <source>
        <dbReference type="ARBA" id="ARBA00022833"/>
    </source>
</evidence>
<dbReference type="Pfam" id="PF12861">
    <property type="entry name" value="zf-ANAPC11"/>
    <property type="match status" value="1"/>
</dbReference>
<keyword evidence="5" id="KW-0498">Mitosis</keyword>
<organism evidence="11 12">
    <name type="scientific">Gracilariopsis chorda</name>
    <dbReference type="NCBI Taxonomy" id="448386"/>
    <lineage>
        <taxon>Eukaryota</taxon>
        <taxon>Rhodophyta</taxon>
        <taxon>Florideophyceae</taxon>
        <taxon>Rhodymeniophycidae</taxon>
        <taxon>Gracilariales</taxon>
        <taxon>Gracilariaceae</taxon>
        <taxon>Gracilariopsis</taxon>
    </lineage>
</organism>
<evidence type="ECO:0000256" key="4">
    <source>
        <dbReference type="ARBA" id="ARBA00022771"/>
    </source>
</evidence>
<evidence type="ECO:0000256" key="6">
    <source>
        <dbReference type="ARBA" id="ARBA00022786"/>
    </source>
</evidence>
<sequence>MKLTINKVRLVAAWTWDAGDDACGICRNAFDGCCPDCNIPGDACPLVWGNCKHPFHLHCISKWIGAQSSEQQKCPMCRQDWKFEARK</sequence>
<evidence type="ECO:0000256" key="8">
    <source>
        <dbReference type="ARBA" id="ARBA00023306"/>
    </source>
</evidence>
<dbReference type="GO" id="GO:0031145">
    <property type="term" value="P:anaphase-promoting complex-dependent catabolic process"/>
    <property type="evidence" value="ECO:0007669"/>
    <property type="project" value="InterPro"/>
</dbReference>
<evidence type="ECO:0000256" key="9">
    <source>
        <dbReference type="PROSITE-ProRule" id="PRU00175"/>
    </source>
</evidence>
<keyword evidence="2" id="KW-0132">Cell division</keyword>
<comment type="caution">
    <text evidence="11">The sequence shown here is derived from an EMBL/GenBank/DDBJ whole genome shotgun (WGS) entry which is preliminary data.</text>
</comment>
<dbReference type="Proteomes" id="UP000247409">
    <property type="component" value="Unassembled WGS sequence"/>
</dbReference>
<dbReference type="InterPro" id="IPR001841">
    <property type="entry name" value="Znf_RING"/>
</dbReference>
<dbReference type="GO" id="GO:0005680">
    <property type="term" value="C:anaphase-promoting complex"/>
    <property type="evidence" value="ECO:0007669"/>
    <property type="project" value="InterPro"/>
</dbReference>
<evidence type="ECO:0000256" key="1">
    <source>
        <dbReference type="ARBA" id="ARBA00013928"/>
    </source>
</evidence>
<dbReference type="GO" id="GO:0097602">
    <property type="term" value="F:cullin family protein binding"/>
    <property type="evidence" value="ECO:0007669"/>
    <property type="project" value="InterPro"/>
</dbReference>
<keyword evidence="7" id="KW-0862">Zinc</keyword>